<accession>A0A6J4IKU4</accession>
<feature type="non-terminal residue" evidence="2">
    <location>
        <position position="122"/>
    </location>
</feature>
<reference evidence="2" key="1">
    <citation type="submission" date="2020-02" db="EMBL/GenBank/DDBJ databases">
        <authorList>
            <person name="Meier V. D."/>
        </authorList>
    </citation>
    <scope>NUCLEOTIDE SEQUENCE</scope>
    <source>
        <strain evidence="2">AVDCRST_MAG93</strain>
    </source>
</reference>
<protein>
    <submittedName>
        <fullName evidence="2">Uncharacterized protein</fullName>
    </submittedName>
</protein>
<evidence type="ECO:0000313" key="2">
    <source>
        <dbReference type="EMBL" id="CAA9253022.1"/>
    </source>
</evidence>
<dbReference type="EMBL" id="CADCTR010000625">
    <property type="protein sequence ID" value="CAA9253022.1"/>
    <property type="molecule type" value="Genomic_DNA"/>
</dbReference>
<dbReference type="AlphaFoldDB" id="A0A6J4IKU4"/>
<sequence length="122" mass="13441">MSERSRSTTSGRLRRLLFGSAEPASFTDDGLTLLHERLAAIERTMDDLSQMARSSASDVPSRATEGEQSTQPGVAVIEQSLAALEKQINRAGREQLKLNVLVETQTEQQRMALEALQVANER</sequence>
<gene>
    <name evidence="2" type="ORF">AVDCRST_MAG93-1844</name>
</gene>
<proteinExistence type="predicted"/>
<evidence type="ECO:0000256" key="1">
    <source>
        <dbReference type="SAM" id="MobiDB-lite"/>
    </source>
</evidence>
<feature type="region of interest" description="Disordered" evidence="1">
    <location>
        <begin position="50"/>
        <end position="72"/>
    </location>
</feature>
<organism evidence="2">
    <name type="scientific">uncultured Chloroflexia bacterium</name>
    <dbReference type="NCBI Taxonomy" id="1672391"/>
    <lineage>
        <taxon>Bacteria</taxon>
        <taxon>Bacillati</taxon>
        <taxon>Chloroflexota</taxon>
        <taxon>Chloroflexia</taxon>
        <taxon>environmental samples</taxon>
    </lineage>
</organism>
<name>A0A6J4IKU4_9CHLR</name>